<reference evidence="3 4" key="1">
    <citation type="submission" date="2020-04" db="EMBL/GenBank/DDBJ databases">
        <title>Collinsella sp. KGMB02528 nov., an anaerobic actinobacterium isolated from human feces.</title>
        <authorList>
            <person name="Han K.-I."/>
            <person name="Eom M.K."/>
            <person name="Kim J.-S."/>
            <person name="Lee K.C."/>
            <person name="Suh M.K."/>
            <person name="Park S.-H."/>
            <person name="Lee J.H."/>
            <person name="Kang S.W."/>
            <person name="Park J.-E."/>
            <person name="Oh B.S."/>
            <person name="Yu S.Y."/>
            <person name="Choi S.-H."/>
            <person name="Lee D.H."/>
            <person name="Yoon H."/>
            <person name="Kim B.-Y."/>
            <person name="Lee J.H."/>
            <person name="Lee J.-S."/>
        </authorList>
    </citation>
    <scope>NUCLEOTIDE SEQUENCE [LARGE SCALE GENOMIC DNA]</scope>
    <source>
        <strain evidence="3 4">KGMB02528</strain>
    </source>
</reference>
<sequence length="713" mass="76143">MSDDARFCANCGAPVAARDGADVPVSAQGDPQEGDAPDATVAAPVLVPADATSNATPNPDVSPGPDTVSAEPEAASAADAPAVPADTAAKKKKTPFIIAAAILVIVIIGVAAFFLLGNKGTGNIEFGQDTEVELAVTTVIKPRGKDGNLMNSYDAYLINEKAKGDVSSIKTTPYHLTVKGDQGFKPSDFKDLPNNRYTLVIVDHDSDDADSEQKIPVNYDKENKKAPSEAIIAVPSKPQKAPAKEDGKTDEQKAYGLFLDKIKELTDTYGACGSTEWGGSYNLATGLCVADLVDFDGDGMNELFVVYNTQVANPNVDGWMDKQAQSFKSEVWAYRDGKIVKVFDKSNVEHDNGGVTWVSVHQKDGKFYLMTQDSSYTDLGDAGYNETTDTVFYVMDGSKFKQDASAHSDANVSSDSSDSTCTINGKDATSDELLDFQDSYPAYLSYGLINYLQDASFYGEGTYYPVNDLPSLVAKTTQALEEGAATKKGETAKDASYSADIKTVSVPVPDASSDVALPVDTDWTYLQFSKDGKANGCKDLNAKLKESFDADVDATSSWRLDLSGNGNGAAEVLQNRYDTMVSLDGSIACVFQERYYTAGGPHGWNKNAVVYYDLSKGTEVDADVALGIDKDTLAGLASDAIDAFVRANPGISDTGDVRDHLCEMDRYGRDKAGIFFITRDYEMGTYADGSHVIYIKALNGDDGLVGTSGDFGN</sequence>
<evidence type="ECO:0000313" key="4">
    <source>
        <dbReference type="Proteomes" id="UP000546970"/>
    </source>
</evidence>
<evidence type="ECO:0000256" key="2">
    <source>
        <dbReference type="SAM" id="Phobius"/>
    </source>
</evidence>
<protein>
    <submittedName>
        <fullName evidence="3">Uncharacterized protein</fullName>
    </submittedName>
</protein>
<accession>A0A7X9UD77</accession>
<dbReference type="Proteomes" id="UP000546970">
    <property type="component" value="Unassembled WGS sequence"/>
</dbReference>
<proteinExistence type="predicted"/>
<name>A0A7X9UD77_9ACTN</name>
<comment type="caution">
    <text evidence="3">The sequence shown here is derived from an EMBL/GenBank/DDBJ whole genome shotgun (WGS) entry which is preliminary data.</text>
</comment>
<dbReference type="AlphaFoldDB" id="A0A7X9UD77"/>
<keyword evidence="4" id="KW-1185">Reference proteome</keyword>
<feature type="compositionally biased region" description="Low complexity" evidence="1">
    <location>
        <begin position="68"/>
        <end position="85"/>
    </location>
</feature>
<evidence type="ECO:0000313" key="3">
    <source>
        <dbReference type="EMBL" id="NMF56321.1"/>
    </source>
</evidence>
<keyword evidence="2" id="KW-0812">Transmembrane</keyword>
<gene>
    <name evidence="3" type="ORF">HF320_08300</name>
</gene>
<keyword evidence="2" id="KW-0472">Membrane</keyword>
<feature type="region of interest" description="Disordered" evidence="1">
    <location>
        <begin position="16"/>
        <end position="85"/>
    </location>
</feature>
<keyword evidence="2" id="KW-1133">Transmembrane helix</keyword>
<dbReference type="EMBL" id="JABBCP010000007">
    <property type="protein sequence ID" value="NMF56321.1"/>
    <property type="molecule type" value="Genomic_DNA"/>
</dbReference>
<evidence type="ECO:0000256" key="1">
    <source>
        <dbReference type="SAM" id="MobiDB-lite"/>
    </source>
</evidence>
<organism evidence="3 4">
    <name type="scientific">Collinsella acetigenes</name>
    <dbReference type="NCBI Taxonomy" id="2713419"/>
    <lineage>
        <taxon>Bacteria</taxon>
        <taxon>Bacillati</taxon>
        <taxon>Actinomycetota</taxon>
        <taxon>Coriobacteriia</taxon>
        <taxon>Coriobacteriales</taxon>
        <taxon>Coriobacteriaceae</taxon>
        <taxon>Collinsella</taxon>
    </lineage>
</organism>
<feature type="transmembrane region" description="Helical" evidence="2">
    <location>
        <begin position="96"/>
        <end position="116"/>
    </location>
</feature>